<evidence type="ECO:0000313" key="2">
    <source>
        <dbReference type="EMBL" id="KAJ7721145.1"/>
    </source>
</evidence>
<feature type="compositionally biased region" description="Low complexity" evidence="1">
    <location>
        <begin position="364"/>
        <end position="387"/>
    </location>
</feature>
<reference evidence="2" key="1">
    <citation type="submission" date="2023-03" db="EMBL/GenBank/DDBJ databases">
        <title>Massive genome expansion in bonnet fungi (Mycena s.s.) driven by repeated elements and novel gene families across ecological guilds.</title>
        <authorList>
            <consortium name="Lawrence Berkeley National Laboratory"/>
            <person name="Harder C.B."/>
            <person name="Miyauchi S."/>
            <person name="Viragh M."/>
            <person name="Kuo A."/>
            <person name="Thoen E."/>
            <person name="Andreopoulos B."/>
            <person name="Lu D."/>
            <person name="Skrede I."/>
            <person name="Drula E."/>
            <person name="Henrissat B."/>
            <person name="Morin E."/>
            <person name="Kohler A."/>
            <person name="Barry K."/>
            <person name="LaButti K."/>
            <person name="Morin E."/>
            <person name="Salamov A."/>
            <person name="Lipzen A."/>
            <person name="Mereny Z."/>
            <person name="Hegedus B."/>
            <person name="Baldrian P."/>
            <person name="Stursova M."/>
            <person name="Weitz H."/>
            <person name="Taylor A."/>
            <person name="Grigoriev I.V."/>
            <person name="Nagy L.G."/>
            <person name="Martin F."/>
            <person name="Kauserud H."/>
        </authorList>
    </citation>
    <scope>NUCLEOTIDE SEQUENCE</scope>
    <source>
        <strain evidence="2">CBHHK182m</strain>
    </source>
</reference>
<feature type="compositionally biased region" description="Low complexity" evidence="1">
    <location>
        <begin position="513"/>
        <end position="554"/>
    </location>
</feature>
<dbReference type="EMBL" id="JARKIB010000233">
    <property type="protein sequence ID" value="KAJ7721145.1"/>
    <property type="molecule type" value="Genomic_DNA"/>
</dbReference>
<comment type="caution">
    <text evidence="2">The sequence shown here is derived from an EMBL/GenBank/DDBJ whole genome shotgun (WGS) entry which is preliminary data.</text>
</comment>
<feature type="region of interest" description="Disordered" evidence="1">
    <location>
        <begin position="645"/>
        <end position="718"/>
    </location>
</feature>
<evidence type="ECO:0000313" key="3">
    <source>
        <dbReference type="Proteomes" id="UP001215598"/>
    </source>
</evidence>
<feature type="compositionally biased region" description="Low complexity" evidence="1">
    <location>
        <begin position="561"/>
        <end position="580"/>
    </location>
</feature>
<dbReference type="Proteomes" id="UP001215598">
    <property type="component" value="Unassembled WGS sequence"/>
</dbReference>
<proteinExistence type="predicted"/>
<protein>
    <submittedName>
        <fullName evidence="2">Uncharacterized protein</fullName>
    </submittedName>
</protein>
<feature type="region of interest" description="Disordered" evidence="1">
    <location>
        <begin position="793"/>
        <end position="861"/>
    </location>
</feature>
<feature type="compositionally biased region" description="Basic and acidic residues" evidence="1">
    <location>
        <begin position="748"/>
        <end position="768"/>
    </location>
</feature>
<feature type="compositionally biased region" description="Low complexity" evidence="1">
    <location>
        <begin position="831"/>
        <end position="842"/>
    </location>
</feature>
<feature type="compositionally biased region" description="Polar residues" evidence="1">
    <location>
        <begin position="848"/>
        <end position="861"/>
    </location>
</feature>
<feature type="region of interest" description="Disordered" evidence="1">
    <location>
        <begin position="747"/>
        <end position="768"/>
    </location>
</feature>
<organism evidence="2 3">
    <name type="scientific">Mycena metata</name>
    <dbReference type="NCBI Taxonomy" id="1033252"/>
    <lineage>
        <taxon>Eukaryota</taxon>
        <taxon>Fungi</taxon>
        <taxon>Dikarya</taxon>
        <taxon>Basidiomycota</taxon>
        <taxon>Agaricomycotina</taxon>
        <taxon>Agaricomycetes</taxon>
        <taxon>Agaricomycetidae</taxon>
        <taxon>Agaricales</taxon>
        <taxon>Marasmiineae</taxon>
        <taxon>Mycenaceae</taxon>
        <taxon>Mycena</taxon>
    </lineage>
</organism>
<feature type="region of interest" description="Disordered" evidence="1">
    <location>
        <begin position="510"/>
        <end position="593"/>
    </location>
</feature>
<keyword evidence="3" id="KW-1185">Reference proteome</keyword>
<feature type="compositionally biased region" description="Polar residues" evidence="1">
    <location>
        <begin position="581"/>
        <end position="592"/>
    </location>
</feature>
<gene>
    <name evidence="2" type="ORF">B0H16DRAFT_1738469</name>
</gene>
<name>A0AAD7HJC7_9AGAR</name>
<feature type="region of interest" description="Disordered" evidence="1">
    <location>
        <begin position="327"/>
        <end position="409"/>
    </location>
</feature>
<sequence>MPAKSWTTPAQAEYLHTLMPDYIRRQAASKLHLFWSSMNEGFFGKWPEHTLLGLPLPTDPNARKLTADELVILGIAIKARTKQLESWFRYQRKKIRTTETAVEGGSSEALRTLFGIHGVKRRRAHKPIEVFQMRNPELIKQALTTEGYDNITSVDDAPDDFTDEADGTPEAAKKSLKSIRMRLRTRVVKALFEATSDEEMQACVETVEKEKEKLRAEELAGETDGDDKTAPQYQDAIDAVEGVYADIHRATFSATGWVGMTILGGPNPRMDGELTLKIICFGQTPVGNDFEDTCVDFNENVVEPFEGFVRMCYTAAQCKERALLQPTVETPQPTMRQKRSGKAPAKPTGTVSTDCASKERTADALPASAGSPAGSPASAGSPALNSAQSTPSNSLGEAEADPNDTYFNDHSYPNMDYTDMNWDASALRESYTYLEGFSPLAISSPVNTVSSPIPVPRPVPRPAYKSSSAPAAEPSTLTVNGFNFPLDQRGSTAYPLSPLFDCFRPPGRGRGLSTTATSSAASVSTTGASPAPTPFASPTRFASPAPFASPTADPSPAPMQSASLASTQSASPASTQSVSLAPTQSVSPTQSLGLLPPLAPEAVKTAGPTKAATFLTSLLTNDNSVANAPLHPVVVPSIATAETDIDDNIPTTRPPTRITPPAPKKASGKKAVAAAKADEREAAAKSAQKLTDVTNGAKRGPGRPRKQAVASVASTDTINVPTQEEEPVARIFRAPVDHAAINFRRRSREAAEKEKEAEKAAAEQEKADKRAAELKAGWAERVVEGSRTLTRVRKAPKHADGTEVQMGKVKKVSAPVGTATSSKSRSWADPSTTRAAAAVSARMGTKRQAATQLTSKTGQKK</sequence>
<dbReference type="AlphaFoldDB" id="A0AAD7HJC7"/>
<evidence type="ECO:0000256" key="1">
    <source>
        <dbReference type="SAM" id="MobiDB-lite"/>
    </source>
</evidence>
<accession>A0AAD7HJC7</accession>